<dbReference type="HOGENOM" id="CLU_135695_0_0_6"/>
<evidence type="ECO:0000313" key="3">
    <source>
        <dbReference type="Proteomes" id="UP000000420"/>
    </source>
</evidence>
<feature type="transmembrane region" description="Helical" evidence="1">
    <location>
        <begin position="113"/>
        <end position="130"/>
    </location>
</feature>
<dbReference type="AlphaFoldDB" id="A0A0H2X506"/>
<organism evidence="2 3">
    <name type="scientific">Xanthomonas campestris pv. campestris (strain 8004)</name>
    <dbReference type="NCBI Taxonomy" id="314565"/>
    <lineage>
        <taxon>Bacteria</taxon>
        <taxon>Pseudomonadati</taxon>
        <taxon>Pseudomonadota</taxon>
        <taxon>Gammaproteobacteria</taxon>
        <taxon>Lysobacterales</taxon>
        <taxon>Lysobacteraceae</taxon>
        <taxon>Xanthomonas</taxon>
    </lineage>
</organism>
<accession>A0A0H2X506</accession>
<keyword evidence="1" id="KW-0812">Transmembrane</keyword>
<keyword evidence="1" id="KW-0472">Membrane</keyword>
<protein>
    <recommendedName>
        <fullName evidence="4">DUF2628 domain-containing protein</fullName>
    </recommendedName>
</protein>
<reference evidence="2 3" key="1">
    <citation type="journal article" date="2005" name="Genome Res.">
        <title>Comparative and functional genomic analyses of the pathogenicity of phytopathogen Xanthomonas campestris pv. campestris.</title>
        <authorList>
            <person name="Qian W."/>
            <person name="Jia Y."/>
            <person name="Ren S.X."/>
            <person name="He Y.Q."/>
            <person name="Feng J.X."/>
            <person name="Lu L.F."/>
            <person name="Sun Q."/>
            <person name="Ying G."/>
            <person name="Tang D.J."/>
            <person name="Tang H."/>
            <person name="Wu W."/>
            <person name="Hao P."/>
            <person name="Wang L."/>
            <person name="Jiang B.L."/>
            <person name="Zeng S."/>
            <person name="Gu W.Y."/>
            <person name="Lu G."/>
            <person name="Rong L."/>
            <person name="Tian Y."/>
            <person name="Yao Z."/>
            <person name="Fu G."/>
            <person name="Chen B."/>
            <person name="Fang R."/>
            <person name="Qiang B."/>
            <person name="Chen Z."/>
            <person name="Zhao G.P."/>
            <person name="Tang J.L."/>
            <person name="He C."/>
        </authorList>
    </citation>
    <scope>NUCLEOTIDE SEQUENCE [LARGE SCALE GENOMIC DNA]</scope>
    <source>
        <strain evidence="2 3">8004</strain>
    </source>
</reference>
<proteinExistence type="predicted"/>
<dbReference type="EMBL" id="CP000050">
    <property type="protein sequence ID" value="AAY47604.1"/>
    <property type="molecule type" value="Genomic_DNA"/>
</dbReference>
<gene>
    <name evidence="2" type="ordered locus">XC_0523</name>
</gene>
<keyword evidence="1" id="KW-1133">Transmembrane helix</keyword>
<sequence>MITTSQRTQGGAVMCKRLWGWRAAPRPKPVPPTPWPAYSPLDPAVARFAGAARYLVWRRDQDWTAVIDGLHWGPALAPRWWAWRHRHWRLLAAGMGVLGSAGGLWLASASAGGWLLAWAALGLVELGMRASAVRQASRWRCAALQRAGWQPVTQLRAISVEDAVTTARIRSGELRPE</sequence>
<feature type="transmembrane region" description="Helical" evidence="1">
    <location>
        <begin position="88"/>
        <end position="107"/>
    </location>
</feature>
<dbReference type="Proteomes" id="UP000000420">
    <property type="component" value="Chromosome"/>
</dbReference>
<name>A0A0H2X506_XANC8</name>
<evidence type="ECO:0008006" key="4">
    <source>
        <dbReference type="Google" id="ProtNLM"/>
    </source>
</evidence>
<dbReference type="KEGG" id="xcb:XC_0523"/>
<evidence type="ECO:0000256" key="1">
    <source>
        <dbReference type="SAM" id="Phobius"/>
    </source>
</evidence>
<evidence type="ECO:0000313" key="2">
    <source>
        <dbReference type="EMBL" id="AAY47604.1"/>
    </source>
</evidence>